<proteinExistence type="inferred from homology"/>
<sequence length="689" mass="76504">MSLAAPVCPRGLCSRVVAILLLASLAQADTLRIASGEKDPYIGPHLTDGGYVQALIEHVLTDAGYDVELAFFPWERARVLAEKGDFDAIVSPVNARVDPSPFISTDGFPGEKLGLLKRKAYDFSLPATPTQLLADDAEKLLGALAGLRLGLVRGADALPFLDQATELSRQYVVTYEQGMKMLASERIDLLLIDKYTAADIMTDSLPHLIGQLEFVDPPLLERDFHLAVRTRRADAELLVERFNHHLRQAVQDGTLATLMASHGFGSKPAMNNAVHRLTIGTVDNPDMEIMRELSAEFEAEHPNIELDWQVLDENILRRRLMSDLAISDGQYDIMTIGTLEAPLWAERGWLVPIDADRLPAGYDRDDLIPTVREGLSFESRLYALPFYAESTMTYYRTDLFEQAGLTMPMSPTYDQIQRFAAELHRPEDGVYGICLRGKPAWGENMAFISILVNAHGGRWFDMEWEPQIYSPEWHRALNRYKTLMTEYGPPAPEQQGYTELLEHFSQGRCALWIDATVAAGTLFNPSRSRVAGTTGIASSPTAVTNRGANWLWSWALAVPESSAQQDAALSFIAWATSRDYIQRVGERKGWLSVPPGTRLSTYELADYRAAAPFSQFVLQAIQSADISENTLQPTPYVGIQFVRIPEFPAIGTNVGRHMARIITGDASVAEALQASQSLTAHIMWQAGYR</sequence>
<dbReference type="Pfam" id="PF01547">
    <property type="entry name" value="SBP_bac_1"/>
    <property type="match status" value="1"/>
</dbReference>
<dbReference type="CDD" id="cd13585">
    <property type="entry name" value="PBP2_TMBP_like"/>
    <property type="match status" value="1"/>
</dbReference>
<dbReference type="InterPro" id="IPR050490">
    <property type="entry name" value="Bact_solute-bd_prot1"/>
</dbReference>
<dbReference type="InterPro" id="IPR006059">
    <property type="entry name" value="SBP"/>
</dbReference>
<evidence type="ECO:0008006" key="6">
    <source>
        <dbReference type="Google" id="ProtNLM"/>
    </source>
</evidence>
<dbReference type="GO" id="GO:0042597">
    <property type="term" value="C:periplasmic space"/>
    <property type="evidence" value="ECO:0007669"/>
    <property type="project" value="UniProtKB-SubCell"/>
</dbReference>
<gene>
    <name evidence="4" type="ORF">GCM10007392_38920</name>
</gene>
<reference evidence="4" key="1">
    <citation type="journal article" date="2014" name="Int. J. Syst. Evol. Microbiol.">
        <title>Complete genome sequence of Corynebacterium casei LMG S-19264T (=DSM 44701T), isolated from a smear-ripened cheese.</title>
        <authorList>
            <consortium name="US DOE Joint Genome Institute (JGI-PGF)"/>
            <person name="Walter F."/>
            <person name="Albersmeier A."/>
            <person name="Kalinowski J."/>
            <person name="Ruckert C."/>
        </authorList>
    </citation>
    <scope>NUCLEOTIDE SEQUENCE</scope>
    <source>
        <strain evidence="4">KCTC 22169</strain>
    </source>
</reference>
<evidence type="ECO:0000313" key="5">
    <source>
        <dbReference type="Proteomes" id="UP000626148"/>
    </source>
</evidence>
<evidence type="ECO:0000256" key="3">
    <source>
        <dbReference type="SAM" id="SignalP"/>
    </source>
</evidence>
<dbReference type="AlphaFoldDB" id="A0A918KKJ0"/>
<dbReference type="Proteomes" id="UP000626148">
    <property type="component" value="Unassembled WGS sequence"/>
</dbReference>
<protein>
    <recommendedName>
        <fullName evidence="6">Sugar ABC transporter substrate-binding protein</fullName>
    </recommendedName>
</protein>
<accession>A0A918KKJ0</accession>
<evidence type="ECO:0000256" key="2">
    <source>
        <dbReference type="ARBA" id="ARBA00008520"/>
    </source>
</evidence>
<dbReference type="EMBL" id="BMXR01000011">
    <property type="protein sequence ID" value="GGX67513.1"/>
    <property type="molecule type" value="Genomic_DNA"/>
</dbReference>
<comment type="subcellular location">
    <subcellularLocation>
        <location evidence="1">Periplasm</location>
    </subcellularLocation>
</comment>
<feature type="chain" id="PRO_5037688605" description="Sugar ABC transporter substrate-binding protein" evidence="3">
    <location>
        <begin position="29"/>
        <end position="689"/>
    </location>
</feature>
<name>A0A918KKJ0_9GAMM</name>
<comment type="caution">
    <text evidence="4">The sequence shown here is derived from an EMBL/GenBank/DDBJ whole genome shotgun (WGS) entry which is preliminary data.</text>
</comment>
<dbReference type="Gene3D" id="3.40.190.10">
    <property type="entry name" value="Periplasmic binding protein-like II"/>
    <property type="match status" value="4"/>
</dbReference>
<organism evidence="4 5">
    <name type="scientific">Saccharospirillum salsuginis</name>
    <dbReference type="NCBI Taxonomy" id="418750"/>
    <lineage>
        <taxon>Bacteria</taxon>
        <taxon>Pseudomonadati</taxon>
        <taxon>Pseudomonadota</taxon>
        <taxon>Gammaproteobacteria</taxon>
        <taxon>Oceanospirillales</taxon>
        <taxon>Saccharospirillaceae</taxon>
        <taxon>Saccharospirillum</taxon>
    </lineage>
</organism>
<keyword evidence="5" id="KW-1185">Reference proteome</keyword>
<dbReference type="SUPFAM" id="SSF53850">
    <property type="entry name" value="Periplasmic binding protein-like II"/>
    <property type="match status" value="2"/>
</dbReference>
<evidence type="ECO:0000256" key="1">
    <source>
        <dbReference type="ARBA" id="ARBA00004418"/>
    </source>
</evidence>
<reference evidence="4" key="2">
    <citation type="submission" date="2020-09" db="EMBL/GenBank/DDBJ databases">
        <authorList>
            <person name="Sun Q."/>
            <person name="Kim S."/>
        </authorList>
    </citation>
    <scope>NUCLEOTIDE SEQUENCE</scope>
    <source>
        <strain evidence="4">KCTC 22169</strain>
    </source>
</reference>
<dbReference type="PANTHER" id="PTHR43649:SF12">
    <property type="entry name" value="DIACETYLCHITOBIOSE BINDING PROTEIN DASA"/>
    <property type="match status" value="1"/>
</dbReference>
<keyword evidence="3" id="KW-0732">Signal</keyword>
<comment type="similarity">
    <text evidence="2">Belongs to the bacterial solute-binding protein 1 family.</text>
</comment>
<dbReference type="RefSeq" id="WP_189611867.1">
    <property type="nucleotide sequence ID" value="NZ_BMXR01000011.1"/>
</dbReference>
<dbReference type="PANTHER" id="PTHR43649">
    <property type="entry name" value="ARABINOSE-BINDING PROTEIN-RELATED"/>
    <property type="match status" value="1"/>
</dbReference>
<evidence type="ECO:0000313" key="4">
    <source>
        <dbReference type="EMBL" id="GGX67513.1"/>
    </source>
</evidence>
<feature type="signal peptide" evidence="3">
    <location>
        <begin position="1"/>
        <end position="28"/>
    </location>
</feature>